<comment type="caution">
    <text evidence="1">The sequence shown here is derived from an EMBL/GenBank/DDBJ whole genome shotgun (WGS) entry which is preliminary data.</text>
</comment>
<keyword evidence="2" id="KW-1185">Reference proteome</keyword>
<dbReference type="PANTHER" id="PTHR47331">
    <property type="entry name" value="PHD-TYPE DOMAIN-CONTAINING PROTEIN"/>
    <property type="match status" value="1"/>
</dbReference>
<organism evidence="1 2">
    <name type="scientific">Paramuricea clavata</name>
    <name type="common">Red gorgonian</name>
    <name type="synonym">Violescent sea-whip</name>
    <dbReference type="NCBI Taxonomy" id="317549"/>
    <lineage>
        <taxon>Eukaryota</taxon>
        <taxon>Metazoa</taxon>
        <taxon>Cnidaria</taxon>
        <taxon>Anthozoa</taxon>
        <taxon>Octocorallia</taxon>
        <taxon>Malacalcyonacea</taxon>
        <taxon>Plexauridae</taxon>
        <taxon>Paramuricea</taxon>
    </lineage>
</organism>
<proteinExistence type="predicted"/>
<dbReference type="Proteomes" id="UP001152795">
    <property type="component" value="Unassembled WGS sequence"/>
</dbReference>
<dbReference type="EMBL" id="CACRXK020000148">
    <property type="protein sequence ID" value="CAB3978875.1"/>
    <property type="molecule type" value="Genomic_DNA"/>
</dbReference>
<sequence>MTADERAATATVAGSLKFENGLYEVGIPWNDGEPKLIIESAQDLRRQLSQASPRVTGYLLLKLTKKSRIKPRLWEPCGILKEMYLPSEWNKTPTKRNVLSAIAAVYDPLQFLSPFLVRAKILMQETWRAGLDWDDDLPSDLATKGEWPLARVIEAYQGSDGLVRVVKVKSRNKEYFRPIHRLCPLEYVDEHSDNEDR</sequence>
<dbReference type="OrthoDB" id="5983986at2759"/>
<evidence type="ECO:0000313" key="1">
    <source>
        <dbReference type="EMBL" id="CAB3978875.1"/>
    </source>
</evidence>
<name>A0A6S7FH70_PARCT</name>
<gene>
    <name evidence="1" type="ORF">PACLA_8A081418</name>
</gene>
<protein>
    <submittedName>
        <fullName evidence="1">Uncharacterized protein</fullName>
    </submittedName>
</protein>
<dbReference type="PANTHER" id="PTHR47331:SF5">
    <property type="entry name" value="RIBONUCLEASE H"/>
    <property type="match status" value="1"/>
</dbReference>
<evidence type="ECO:0000313" key="2">
    <source>
        <dbReference type="Proteomes" id="UP001152795"/>
    </source>
</evidence>
<dbReference type="Pfam" id="PF05380">
    <property type="entry name" value="Peptidase_A17"/>
    <property type="match status" value="1"/>
</dbReference>
<accession>A0A6S7FH70</accession>
<dbReference type="AlphaFoldDB" id="A0A6S7FH70"/>
<reference evidence="1" key="1">
    <citation type="submission" date="2020-04" db="EMBL/GenBank/DDBJ databases">
        <authorList>
            <person name="Alioto T."/>
            <person name="Alioto T."/>
            <person name="Gomez Garrido J."/>
        </authorList>
    </citation>
    <scope>NUCLEOTIDE SEQUENCE</scope>
    <source>
        <strain evidence="1">A484AB</strain>
    </source>
</reference>
<dbReference type="InterPro" id="IPR008042">
    <property type="entry name" value="Retrotrans_Pao"/>
</dbReference>